<proteinExistence type="predicted"/>
<dbReference type="InterPro" id="IPR010985">
    <property type="entry name" value="Ribbon_hlx_hlx"/>
</dbReference>
<keyword evidence="3" id="KW-1185">Reference proteome</keyword>
<gene>
    <name evidence="2" type="ORF">FHS26_000871</name>
</gene>
<dbReference type="GO" id="GO:0006355">
    <property type="term" value="P:regulation of DNA-templated transcription"/>
    <property type="evidence" value="ECO:0007669"/>
    <property type="project" value="InterPro"/>
</dbReference>
<name>A0A7W5BJM7_9HYPH</name>
<organism evidence="2 3">
    <name type="scientific">Rhizobium pisi</name>
    <dbReference type="NCBI Taxonomy" id="574561"/>
    <lineage>
        <taxon>Bacteria</taxon>
        <taxon>Pseudomonadati</taxon>
        <taxon>Pseudomonadota</taxon>
        <taxon>Alphaproteobacteria</taxon>
        <taxon>Hyphomicrobiales</taxon>
        <taxon>Rhizobiaceae</taxon>
        <taxon>Rhizobium/Agrobacterium group</taxon>
        <taxon>Rhizobium</taxon>
    </lineage>
</organism>
<dbReference type="EMBL" id="JACHXH010000002">
    <property type="protein sequence ID" value="MBB3133168.1"/>
    <property type="molecule type" value="Genomic_DNA"/>
</dbReference>
<sequence>MSNIDIASGMQNNSSSNLDKEAAVMTSSLHVSLPDEMRAFVDMRANGKSQYTTPSEYVRALIREDMAREEDRRYAIRSLLRAEEEFRRGEMLPLSALDAVDAELDEELR</sequence>
<accession>A0A7W5BJM7</accession>
<dbReference type="AlphaFoldDB" id="A0A7W5BJM7"/>
<comment type="caution">
    <text evidence="2">The sequence shown here is derived from an EMBL/GenBank/DDBJ whole genome shotgun (WGS) entry which is preliminary data.</text>
</comment>
<dbReference type="Proteomes" id="UP000518315">
    <property type="component" value="Unassembled WGS sequence"/>
</dbReference>
<evidence type="ECO:0000313" key="3">
    <source>
        <dbReference type="Proteomes" id="UP000518315"/>
    </source>
</evidence>
<dbReference type="SUPFAM" id="SSF47598">
    <property type="entry name" value="Ribbon-helix-helix"/>
    <property type="match status" value="1"/>
</dbReference>
<reference evidence="2 3" key="1">
    <citation type="submission" date="2020-08" db="EMBL/GenBank/DDBJ databases">
        <title>Genomic Encyclopedia of Type Strains, Phase III (KMG-III): the genomes of soil and plant-associated and newly described type strains.</title>
        <authorList>
            <person name="Whitman W."/>
        </authorList>
    </citation>
    <scope>NUCLEOTIDE SEQUENCE [LARGE SCALE GENOMIC DNA]</scope>
    <source>
        <strain evidence="2 3">CECT 4113</strain>
    </source>
</reference>
<protein>
    <submittedName>
        <fullName evidence="2">Antitoxin ParD1/3/4</fullName>
    </submittedName>
</protein>
<evidence type="ECO:0000313" key="2">
    <source>
        <dbReference type="EMBL" id="MBB3133168.1"/>
    </source>
</evidence>
<evidence type="ECO:0000256" key="1">
    <source>
        <dbReference type="SAM" id="MobiDB-lite"/>
    </source>
</evidence>
<feature type="compositionally biased region" description="Polar residues" evidence="1">
    <location>
        <begin position="1"/>
        <end position="17"/>
    </location>
</feature>
<feature type="region of interest" description="Disordered" evidence="1">
    <location>
        <begin position="1"/>
        <end position="20"/>
    </location>
</feature>